<feature type="transmembrane region" description="Helical" evidence="7">
    <location>
        <begin position="274"/>
        <end position="300"/>
    </location>
</feature>
<accession>A0A075R406</accession>
<evidence type="ECO:0000256" key="1">
    <source>
        <dbReference type="ARBA" id="ARBA00004651"/>
    </source>
</evidence>
<sequence>MKTRGVPDFLLLFLTVLLVGFGITMVMSSSYIYAQTGILTSKGCDQCLGDGLYFAKRQIIFAILGLFLMFFVMNIPFSFYKKNFLLIAVGSFFLLLLVYIPGFGSKANGAQSWIKLGFMNLQTSEVAKLGLILYLSALIAKKGDAFRSFKTGLIPPLTVTGIFFLMIMAQPDLGTAAIILGTAGVILIAGGANIKHIFLLTVPPSTLFITTYIMVKQHAWARLTSFTNPWNDPLDKGFHMVQSLYAIARGGIFGTGFGKSLQKYLYLPEAYTDFIFSVIAEEMGLIGTSIFLLLYLLLIIRGLQISLRSTDTFATLAGTGIVTMISIQAMINIGGVTGAIPLTGVPLPFISYGGSSLLICMTSMGILLSVSRDVNRQKNAQSSSMQG</sequence>
<gene>
    <name evidence="8" type="primary">ftsW_1</name>
    <name evidence="8" type="ORF">BRLA_c015790</name>
</gene>
<evidence type="ECO:0000313" key="9">
    <source>
        <dbReference type="Proteomes" id="UP000005850"/>
    </source>
</evidence>
<dbReference type="Pfam" id="PF01098">
    <property type="entry name" value="FTSW_RODA_SPOVE"/>
    <property type="match status" value="1"/>
</dbReference>
<dbReference type="KEGG" id="blr:BRLA_c015790"/>
<feature type="transmembrane region" description="Helical" evidence="7">
    <location>
        <begin position="175"/>
        <end position="192"/>
    </location>
</feature>
<evidence type="ECO:0000256" key="4">
    <source>
        <dbReference type="ARBA" id="ARBA00022960"/>
    </source>
</evidence>
<evidence type="ECO:0000256" key="6">
    <source>
        <dbReference type="ARBA" id="ARBA00023136"/>
    </source>
</evidence>
<evidence type="ECO:0000256" key="7">
    <source>
        <dbReference type="SAM" id="Phobius"/>
    </source>
</evidence>
<proteinExistence type="predicted"/>
<dbReference type="PANTHER" id="PTHR30474:SF13">
    <property type="entry name" value="STAGE V SPORULATION PROTEIN E"/>
    <property type="match status" value="1"/>
</dbReference>
<keyword evidence="8" id="KW-0132">Cell division</keyword>
<keyword evidence="4" id="KW-0133">Cell shape</keyword>
<dbReference type="GO" id="GO:0008360">
    <property type="term" value="P:regulation of cell shape"/>
    <property type="evidence" value="ECO:0007669"/>
    <property type="project" value="UniProtKB-KW"/>
</dbReference>
<dbReference type="eggNOG" id="COG0772">
    <property type="taxonomic scope" value="Bacteria"/>
</dbReference>
<dbReference type="InterPro" id="IPR018365">
    <property type="entry name" value="Cell_cycle_FtsW-rel_CS"/>
</dbReference>
<feature type="transmembrane region" description="Helical" evidence="7">
    <location>
        <begin position="349"/>
        <end position="370"/>
    </location>
</feature>
<dbReference type="PANTHER" id="PTHR30474">
    <property type="entry name" value="CELL CYCLE PROTEIN"/>
    <property type="match status" value="1"/>
</dbReference>
<comment type="subcellular location">
    <subcellularLocation>
        <location evidence="1">Cell membrane</location>
        <topology evidence="1">Multi-pass membrane protein</topology>
    </subcellularLocation>
</comment>
<keyword evidence="9" id="KW-1185">Reference proteome</keyword>
<feature type="transmembrane region" description="Helical" evidence="7">
    <location>
        <begin position="84"/>
        <end position="101"/>
    </location>
</feature>
<dbReference type="InterPro" id="IPR013437">
    <property type="entry name" value="FtsW"/>
</dbReference>
<feature type="transmembrane region" description="Helical" evidence="7">
    <location>
        <begin position="312"/>
        <end position="337"/>
    </location>
</feature>
<evidence type="ECO:0000313" key="8">
    <source>
        <dbReference type="EMBL" id="AIG25903.1"/>
    </source>
</evidence>
<evidence type="ECO:0000256" key="3">
    <source>
        <dbReference type="ARBA" id="ARBA00022692"/>
    </source>
</evidence>
<dbReference type="AlphaFoldDB" id="A0A075R406"/>
<dbReference type="EMBL" id="CP007806">
    <property type="protein sequence ID" value="AIG25903.1"/>
    <property type="molecule type" value="Genomic_DNA"/>
</dbReference>
<dbReference type="HOGENOM" id="CLU_029243_0_1_9"/>
<dbReference type="NCBIfam" id="TIGR02614">
    <property type="entry name" value="ftsW"/>
    <property type="match status" value="1"/>
</dbReference>
<keyword evidence="5 7" id="KW-1133">Transmembrane helix</keyword>
<reference evidence="8 9" key="1">
    <citation type="journal article" date="2011" name="J. Bacteriol.">
        <title>Genome sequence of Brevibacillus laterosporus LMG 15441, a pathogen of invertebrates.</title>
        <authorList>
            <person name="Djukic M."/>
            <person name="Poehlein A."/>
            <person name="Thurmer A."/>
            <person name="Daniel R."/>
        </authorList>
    </citation>
    <scope>NUCLEOTIDE SEQUENCE [LARGE SCALE GENOMIC DNA]</scope>
    <source>
        <strain evidence="8 9">LMG 15441</strain>
    </source>
</reference>
<dbReference type="GO" id="GO:0009252">
    <property type="term" value="P:peptidoglycan biosynthetic process"/>
    <property type="evidence" value="ECO:0007669"/>
    <property type="project" value="InterPro"/>
</dbReference>
<feature type="transmembrane region" description="Helical" evidence="7">
    <location>
        <begin position="152"/>
        <end position="169"/>
    </location>
</feature>
<name>A0A075R406_BRELA</name>
<feature type="transmembrane region" description="Helical" evidence="7">
    <location>
        <begin position="121"/>
        <end position="140"/>
    </location>
</feature>
<dbReference type="PROSITE" id="PS00428">
    <property type="entry name" value="FTSW_RODA_SPOVE"/>
    <property type="match status" value="1"/>
</dbReference>
<feature type="transmembrane region" description="Helical" evidence="7">
    <location>
        <begin position="58"/>
        <end position="77"/>
    </location>
</feature>
<dbReference type="GO" id="GO:0051301">
    <property type="term" value="P:cell division"/>
    <property type="evidence" value="ECO:0007669"/>
    <property type="project" value="UniProtKB-KW"/>
</dbReference>
<organism evidence="8 9">
    <name type="scientific">Brevibacillus laterosporus LMG 15441</name>
    <dbReference type="NCBI Taxonomy" id="1042163"/>
    <lineage>
        <taxon>Bacteria</taxon>
        <taxon>Bacillati</taxon>
        <taxon>Bacillota</taxon>
        <taxon>Bacilli</taxon>
        <taxon>Bacillales</taxon>
        <taxon>Paenibacillaceae</taxon>
        <taxon>Brevibacillus</taxon>
    </lineage>
</organism>
<keyword evidence="2" id="KW-1003">Cell membrane</keyword>
<keyword evidence="8" id="KW-0131">Cell cycle</keyword>
<dbReference type="Proteomes" id="UP000005850">
    <property type="component" value="Chromosome"/>
</dbReference>
<keyword evidence="6 7" id="KW-0472">Membrane</keyword>
<keyword evidence="3 7" id="KW-0812">Transmembrane</keyword>
<dbReference type="GO" id="GO:0015648">
    <property type="term" value="F:lipid-linked peptidoglycan transporter activity"/>
    <property type="evidence" value="ECO:0007669"/>
    <property type="project" value="TreeGrafter"/>
</dbReference>
<protein>
    <submittedName>
        <fullName evidence="8">Cell division protein FtsW</fullName>
    </submittedName>
</protein>
<evidence type="ECO:0000256" key="5">
    <source>
        <dbReference type="ARBA" id="ARBA00022989"/>
    </source>
</evidence>
<feature type="transmembrane region" description="Helical" evidence="7">
    <location>
        <begin position="197"/>
        <end position="215"/>
    </location>
</feature>
<evidence type="ECO:0000256" key="2">
    <source>
        <dbReference type="ARBA" id="ARBA00022475"/>
    </source>
</evidence>
<dbReference type="GO" id="GO:0005886">
    <property type="term" value="C:plasma membrane"/>
    <property type="evidence" value="ECO:0007669"/>
    <property type="project" value="UniProtKB-SubCell"/>
</dbReference>
<dbReference type="RefSeq" id="WP_003338008.1">
    <property type="nucleotide sequence ID" value="NZ_CP007806.1"/>
</dbReference>
<dbReference type="STRING" id="1042163.BRLA_c015790"/>
<dbReference type="InterPro" id="IPR001182">
    <property type="entry name" value="FtsW/RodA"/>
</dbReference>
<dbReference type="GO" id="GO:0032153">
    <property type="term" value="C:cell division site"/>
    <property type="evidence" value="ECO:0007669"/>
    <property type="project" value="TreeGrafter"/>
</dbReference>